<evidence type="ECO:0000313" key="1">
    <source>
        <dbReference type="EMBL" id="AST89848.1"/>
    </source>
</evidence>
<dbReference type="RefSeq" id="WP_066420348.1">
    <property type="nucleotide sequence ID" value="NZ_CP018866.1"/>
</dbReference>
<sequence>MENEKCLKCGNAEFVEATDYMPLKPSKLSVSGANKIFTFCLQCGEVQSIRIENTEIFKRK</sequence>
<dbReference type="EMBL" id="CP018866">
    <property type="protein sequence ID" value="AST89848.1"/>
    <property type="molecule type" value="Genomic_DNA"/>
</dbReference>
<proteinExistence type="predicted"/>
<reference evidence="1 2" key="1">
    <citation type="submission" date="2016-12" db="EMBL/GenBank/DDBJ databases">
        <title>The whole genome sequencing and assembly of Bacillus cohnii DSM 6307T strain.</title>
        <authorList>
            <person name="Lee Y.-J."/>
            <person name="Yi H."/>
            <person name="Bahn Y.-S."/>
            <person name="Kim J.F."/>
            <person name="Lee D.-W."/>
        </authorList>
    </citation>
    <scope>NUCLEOTIDE SEQUENCE [LARGE SCALE GENOMIC DNA]</scope>
    <source>
        <strain evidence="1 2">DSM 6307</strain>
    </source>
</reference>
<evidence type="ECO:0000313" key="2">
    <source>
        <dbReference type="Proteomes" id="UP000215224"/>
    </source>
</evidence>
<name>A0A223KKF8_9BACI</name>
<accession>A0A223KKF8</accession>
<organism evidence="1 2">
    <name type="scientific">Sutcliffiella cohnii</name>
    <dbReference type="NCBI Taxonomy" id="33932"/>
    <lineage>
        <taxon>Bacteria</taxon>
        <taxon>Bacillati</taxon>
        <taxon>Bacillota</taxon>
        <taxon>Bacilli</taxon>
        <taxon>Bacillales</taxon>
        <taxon>Bacillaceae</taxon>
        <taxon>Sutcliffiella</taxon>
    </lineage>
</organism>
<dbReference type="AlphaFoldDB" id="A0A223KKF8"/>
<keyword evidence="2" id="KW-1185">Reference proteome</keyword>
<dbReference type="KEGG" id="bcoh:BC6307_00435"/>
<gene>
    <name evidence="1" type="ORF">BC6307_00435</name>
</gene>
<dbReference type="Proteomes" id="UP000215224">
    <property type="component" value="Chromosome"/>
</dbReference>
<protein>
    <submittedName>
        <fullName evidence="1">Uncharacterized protein</fullName>
    </submittedName>
</protein>